<name>A0A1G6ZM85_9RHOB</name>
<dbReference type="GO" id="GO:0003677">
    <property type="term" value="F:DNA binding"/>
    <property type="evidence" value="ECO:0007669"/>
    <property type="project" value="UniProtKB-KW"/>
</dbReference>
<evidence type="ECO:0000313" key="6">
    <source>
        <dbReference type="Proteomes" id="UP000199344"/>
    </source>
</evidence>
<reference evidence="5 6" key="1">
    <citation type="submission" date="2016-10" db="EMBL/GenBank/DDBJ databases">
        <authorList>
            <person name="de Groot N.N."/>
        </authorList>
    </citation>
    <scope>NUCLEOTIDE SEQUENCE [LARGE SCALE GENOMIC DNA]</scope>
    <source>
        <strain evidence="5 6">DSM 22220</strain>
    </source>
</reference>
<gene>
    <name evidence="5" type="ORF">SAMN05421538_103302</name>
</gene>
<keyword evidence="6" id="KW-1185">Reference proteome</keyword>
<evidence type="ECO:0000313" key="5">
    <source>
        <dbReference type="EMBL" id="SDE03523.1"/>
    </source>
</evidence>
<dbReference type="Pfam" id="PF00392">
    <property type="entry name" value="GntR"/>
    <property type="match status" value="1"/>
</dbReference>
<feature type="domain" description="HTH gntR-type" evidence="4">
    <location>
        <begin position="11"/>
        <end position="78"/>
    </location>
</feature>
<dbReference type="GO" id="GO:0003700">
    <property type="term" value="F:DNA-binding transcription factor activity"/>
    <property type="evidence" value="ECO:0007669"/>
    <property type="project" value="InterPro"/>
</dbReference>
<sequence length="235" mass="26310">MQAGKTENTTENAAERAYRELRQAVLEGRLPKDRKITETGLAESLGISRTPIREAVKRLLLEGLLERRKGQGIRCALPDAAEIQEVFELRLRLESFAASRAAIRATQDQIDALTQSAETMSRLARTDPANDAVITRIDRENARFHALILEATQSQRLAQLVKFSTDISLVSRTFRRFTAEQRRRSAAHHVEIAAAIAARSPRWAENMMQAHILSAADIFEIPLDGQATARRGEQD</sequence>
<evidence type="ECO:0000256" key="3">
    <source>
        <dbReference type="ARBA" id="ARBA00023163"/>
    </source>
</evidence>
<dbReference type="STRING" id="591205.SAMN05421538_103302"/>
<dbReference type="Pfam" id="PF07729">
    <property type="entry name" value="FCD"/>
    <property type="match status" value="1"/>
</dbReference>
<dbReference type="AlphaFoldDB" id="A0A1G6ZM85"/>
<organism evidence="5 6">
    <name type="scientific">Paracoccus isoporae</name>
    <dbReference type="NCBI Taxonomy" id="591205"/>
    <lineage>
        <taxon>Bacteria</taxon>
        <taxon>Pseudomonadati</taxon>
        <taxon>Pseudomonadota</taxon>
        <taxon>Alphaproteobacteria</taxon>
        <taxon>Rhodobacterales</taxon>
        <taxon>Paracoccaceae</taxon>
        <taxon>Paracoccus</taxon>
    </lineage>
</organism>
<protein>
    <submittedName>
        <fullName evidence="5">DNA-binding transcriptional regulator, GntR family</fullName>
    </submittedName>
</protein>
<proteinExistence type="predicted"/>
<keyword evidence="1" id="KW-0805">Transcription regulation</keyword>
<dbReference type="InterPro" id="IPR000524">
    <property type="entry name" value="Tscrpt_reg_HTH_GntR"/>
</dbReference>
<dbReference type="Gene3D" id="1.20.120.530">
    <property type="entry name" value="GntR ligand-binding domain-like"/>
    <property type="match status" value="1"/>
</dbReference>
<dbReference type="InterPro" id="IPR011711">
    <property type="entry name" value="GntR_C"/>
</dbReference>
<dbReference type="PANTHER" id="PTHR43537:SF24">
    <property type="entry name" value="GLUCONATE OPERON TRANSCRIPTIONAL REPRESSOR"/>
    <property type="match status" value="1"/>
</dbReference>
<evidence type="ECO:0000256" key="1">
    <source>
        <dbReference type="ARBA" id="ARBA00023015"/>
    </source>
</evidence>
<dbReference type="Proteomes" id="UP000199344">
    <property type="component" value="Unassembled WGS sequence"/>
</dbReference>
<dbReference type="SMART" id="SM00345">
    <property type="entry name" value="HTH_GNTR"/>
    <property type="match status" value="1"/>
</dbReference>
<evidence type="ECO:0000259" key="4">
    <source>
        <dbReference type="PROSITE" id="PS50949"/>
    </source>
</evidence>
<dbReference type="EMBL" id="FNAH01000003">
    <property type="protein sequence ID" value="SDE03523.1"/>
    <property type="molecule type" value="Genomic_DNA"/>
</dbReference>
<dbReference type="InterPro" id="IPR036388">
    <property type="entry name" value="WH-like_DNA-bd_sf"/>
</dbReference>
<dbReference type="SUPFAM" id="SSF48008">
    <property type="entry name" value="GntR ligand-binding domain-like"/>
    <property type="match status" value="1"/>
</dbReference>
<dbReference type="Gene3D" id="1.10.10.10">
    <property type="entry name" value="Winged helix-like DNA-binding domain superfamily/Winged helix DNA-binding domain"/>
    <property type="match status" value="1"/>
</dbReference>
<dbReference type="SUPFAM" id="SSF46785">
    <property type="entry name" value="Winged helix' DNA-binding domain"/>
    <property type="match status" value="1"/>
</dbReference>
<dbReference type="PANTHER" id="PTHR43537">
    <property type="entry name" value="TRANSCRIPTIONAL REGULATOR, GNTR FAMILY"/>
    <property type="match status" value="1"/>
</dbReference>
<dbReference type="PROSITE" id="PS50949">
    <property type="entry name" value="HTH_GNTR"/>
    <property type="match status" value="1"/>
</dbReference>
<dbReference type="InterPro" id="IPR008920">
    <property type="entry name" value="TF_FadR/GntR_C"/>
</dbReference>
<evidence type="ECO:0000256" key="2">
    <source>
        <dbReference type="ARBA" id="ARBA00023125"/>
    </source>
</evidence>
<dbReference type="InterPro" id="IPR036390">
    <property type="entry name" value="WH_DNA-bd_sf"/>
</dbReference>
<keyword evidence="3" id="KW-0804">Transcription</keyword>
<dbReference type="OrthoDB" id="7620579at2"/>
<dbReference type="PRINTS" id="PR00035">
    <property type="entry name" value="HTHGNTR"/>
</dbReference>
<dbReference type="SMART" id="SM00895">
    <property type="entry name" value="FCD"/>
    <property type="match status" value="1"/>
</dbReference>
<dbReference type="RefSeq" id="WP_090522519.1">
    <property type="nucleotide sequence ID" value="NZ_FNAH01000003.1"/>
</dbReference>
<accession>A0A1G6ZM85</accession>
<keyword evidence="2 5" id="KW-0238">DNA-binding</keyword>